<keyword evidence="3" id="KW-1185">Reference proteome</keyword>
<evidence type="ECO:0000313" key="2">
    <source>
        <dbReference type="EMBL" id="KAK4172349.1"/>
    </source>
</evidence>
<keyword evidence="1" id="KW-0472">Membrane</keyword>
<accession>A0AAN6VYX8</accession>
<dbReference type="AlphaFoldDB" id="A0AAN6VYX8"/>
<reference evidence="2" key="2">
    <citation type="submission" date="2023-05" db="EMBL/GenBank/DDBJ databases">
        <authorList>
            <consortium name="Lawrence Berkeley National Laboratory"/>
            <person name="Steindorff A."/>
            <person name="Hensen N."/>
            <person name="Bonometti L."/>
            <person name="Westerberg I."/>
            <person name="Brannstrom I.O."/>
            <person name="Guillou S."/>
            <person name="Cros-Aarteil S."/>
            <person name="Calhoun S."/>
            <person name="Haridas S."/>
            <person name="Kuo A."/>
            <person name="Mondo S."/>
            <person name="Pangilinan J."/>
            <person name="Riley R."/>
            <person name="Labutti K."/>
            <person name="Andreopoulos B."/>
            <person name="Lipzen A."/>
            <person name="Chen C."/>
            <person name="Yanf M."/>
            <person name="Daum C."/>
            <person name="Ng V."/>
            <person name="Clum A."/>
            <person name="Ohm R."/>
            <person name="Martin F."/>
            <person name="Silar P."/>
            <person name="Natvig D."/>
            <person name="Lalanne C."/>
            <person name="Gautier V."/>
            <person name="Ament-Velasquez S.L."/>
            <person name="Kruys A."/>
            <person name="Hutchinson M.I."/>
            <person name="Powell A.J."/>
            <person name="Barry K."/>
            <person name="Miller A.N."/>
            <person name="Grigoriev I.V."/>
            <person name="Debuchy R."/>
            <person name="Gladieux P."/>
            <person name="Thoren M.H."/>
            <person name="Johannesson H."/>
        </authorList>
    </citation>
    <scope>NUCLEOTIDE SEQUENCE</scope>
    <source>
        <strain evidence="2">CBS 892.96</strain>
    </source>
</reference>
<organism evidence="2 3">
    <name type="scientific">Triangularia setosa</name>
    <dbReference type="NCBI Taxonomy" id="2587417"/>
    <lineage>
        <taxon>Eukaryota</taxon>
        <taxon>Fungi</taxon>
        <taxon>Dikarya</taxon>
        <taxon>Ascomycota</taxon>
        <taxon>Pezizomycotina</taxon>
        <taxon>Sordariomycetes</taxon>
        <taxon>Sordariomycetidae</taxon>
        <taxon>Sordariales</taxon>
        <taxon>Podosporaceae</taxon>
        <taxon>Triangularia</taxon>
    </lineage>
</organism>
<feature type="transmembrane region" description="Helical" evidence="1">
    <location>
        <begin position="14"/>
        <end position="33"/>
    </location>
</feature>
<evidence type="ECO:0000256" key="1">
    <source>
        <dbReference type="SAM" id="Phobius"/>
    </source>
</evidence>
<proteinExistence type="predicted"/>
<comment type="caution">
    <text evidence="2">The sequence shown here is derived from an EMBL/GenBank/DDBJ whole genome shotgun (WGS) entry which is preliminary data.</text>
</comment>
<reference evidence="2" key="1">
    <citation type="journal article" date="2023" name="Mol. Phylogenet. Evol.">
        <title>Genome-scale phylogeny and comparative genomics of the fungal order Sordariales.</title>
        <authorList>
            <person name="Hensen N."/>
            <person name="Bonometti L."/>
            <person name="Westerberg I."/>
            <person name="Brannstrom I.O."/>
            <person name="Guillou S."/>
            <person name="Cros-Aarteil S."/>
            <person name="Calhoun S."/>
            <person name="Haridas S."/>
            <person name="Kuo A."/>
            <person name="Mondo S."/>
            <person name="Pangilinan J."/>
            <person name="Riley R."/>
            <person name="LaButti K."/>
            <person name="Andreopoulos B."/>
            <person name="Lipzen A."/>
            <person name="Chen C."/>
            <person name="Yan M."/>
            <person name="Daum C."/>
            <person name="Ng V."/>
            <person name="Clum A."/>
            <person name="Steindorff A."/>
            <person name="Ohm R.A."/>
            <person name="Martin F."/>
            <person name="Silar P."/>
            <person name="Natvig D.O."/>
            <person name="Lalanne C."/>
            <person name="Gautier V."/>
            <person name="Ament-Velasquez S.L."/>
            <person name="Kruys A."/>
            <person name="Hutchinson M.I."/>
            <person name="Powell A.J."/>
            <person name="Barry K."/>
            <person name="Miller A.N."/>
            <person name="Grigoriev I.V."/>
            <person name="Debuchy R."/>
            <person name="Gladieux P."/>
            <person name="Hiltunen Thoren M."/>
            <person name="Johannesson H."/>
        </authorList>
    </citation>
    <scope>NUCLEOTIDE SEQUENCE</scope>
    <source>
        <strain evidence="2">CBS 892.96</strain>
    </source>
</reference>
<protein>
    <submittedName>
        <fullName evidence="2">Uncharacterized protein</fullName>
    </submittedName>
</protein>
<gene>
    <name evidence="2" type="ORF">QBC36DRAFT_76721</name>
</gene>
<dbReference type="Proteomes" id="UP001302321">
    <property type="component" value="Unassembled WGS sequence"/>
</dbReference>
<evidence type="ECO:0000313" key="3">
    <source>
        <dbReference type="Proteomes" id="UP001302321"/>
    </source>
</evidence>
<name>A0AAN6VYX8_9PEZI</name>
<sequence length="110" mass="12147">MVSLGEGLWCVKFVVLWCCCLVKLVRIIFLCLASNLGQPLASSFPWLRSQGKSRAVPYRLLNSLSTVPLFGRPCQSVQKLALLLALRKTIADVQRLETRSSLKGPPTCSV</sequence>
<keyword evidence="1" id="KW-0812">Transmembrane</keyword>
<dbReference type="EMBL" id="MU866435">
    <property type="protein sequence ID" value="KAK4172349.1"/>
    <property type="molecule type" value="Genomic_DNA"/>
</dbReference>
<keyword evidence="1" id="KW-1133">Transmembrane helix</keyword>